<dbReference type="EMBL" id="JAVQLW010000004">
    <property type="protein sequence ID" value="MDS9469812.1"/>
    <property type="molecule type" value="Genomic_DNA"/>
</dbReference>
<comment type="caution">
    <text evidence="1">The sequence shown here is derived from an EMBL/GenBank/DDBJ whole genome shotgun (WGS) entry which is preliminary data.</text>
</comment>
<dbReference type="SUPFAM" id="SSF48452">
    <property type="entry name" value="TPR-like"/>
    <property type="match status" value="1"/>
</dbReference>
<dbReference type="Gene3D" id="1.25.40.10">
    <property type="entry name" value="Tetratricopeptide repeat domain"/>
    <property type="match status" value="1"/>
</dbReference>
<dbReference type="InterPro" id="IPR019734">
    <property type="entry name" value="TPR_rpt"/>
</dbReference>
<name>A0ABU2HXM8_9RHOB</name>
<proteinExistence type="predicted"/>
<dbReference type="SMART" id="SM00028">
    <property type="entry name" value="TPR"/>
    <property type="match status" value="3"/>
</dbReference>
<gene>
    <name evidence="1" type="ORF">RGQ15_19830</name>
</gene>
<dbReference type="InterPro" id="IPR011990">
    <property type="entry name" value="TPR-like_helical_dom_sf"/>
</dbReference>
<evidence type="ECO:0000313" key="2">
    <source>
        <dbReference type="Proteomes" id="UP001269144"/>
    </source>
</evidence>
<sequence>MIGKARQPTEHEIRHALDRVLASPEFETSERNRRFLRYVVDETLAGRADRIKAYNIATSVFGRPEDFDPMQDSIVRIEAARLRRALENYYLRDQSGGLGIRIPKGAYVPLFEFLEVRASEITDDATAPDPASRRPLHEYGPRVLVENFNQQGDVHNQDVALVLTRQVIAALTRFTEIFIYGPESSEAPRGAVEGKARLHIDYRLVGTVTVSKRSLRAEVLMKREADGLYIWVQDFERELDENCNPARIAGLCSEIAGHVARVLALRDGILDSQAREAAGEGRRHFAGYLKLQHFHDYWRSLDGNLFEPLRQDLEASIAEDPNFVAAHACLSMLYSNAARYGIDVSHCCADPLGRALELACHAIRLAPNSSRAYHARAIAEWFLGRTEESIATLQIARTLNPNSPEILAEMGFRHAMRMNWDAAVPLLREAYIRDPQQSGQYRMGLFLYHFAEGRPERALQKLEAINAPHLALVRLAMAAALSVLGRKDEARRALEEAGRLSPALRGHLSEDLSFRQLHPELIALITQAIGSIDPSWTRARDRGIRKA</sequence>
<dbReference type="RefSeq" id="WP_311162551.1">
    <property type="nucleotide sequence ID" value="NZ_JAVQLW010000004.1"/>
</dbReference>
<evidence type="ECO:0000313" key="1">
    <source>
        <dbReference type="EMBL" id="MDS9469812.1"/>
    </source>
</evidence>
<reference evidence="2" key="1">
    <citation type="submission" date="2023-07" db="EMBL/GenBank/DDBJ databases">
        <title>Paracoccus sp. MBLB3053 whole genome sequence.</title>
        <authorList>
            <person name="Hwang C.Y."/>
            <person name="Cho E.-S."/>
            <person name="Seo M.-J."/>
        </authorList>
    </citation>
    <scope>NUCLEOTIDE SEQUENCE [LARGE SCALE GENOMIC DNA]</scope>
    <source>
        <strain evidence="2">MBLB3053</strain>
    </source>
</reference>
<organism evidence="1 2">
    <name type="scientific">Paracoccus aurantius</name>
    <dbReference type="NCBI Taxonomy" id="3073814"/>
    <lineage>
        <taxon>Bacteria</taxon>
        <taxon>Pseudomonadati</taxon>
        <taxon>Pseudomonadota</taxon>
        <taxon>Alphaproteobacteria</taxon>
        <taxon>Rhodobacterales</taxon>
        <taxon>Paracoccaceae</taxon>
        <taxon>Paracoccus</taxon>
    </lineage>
</organism>
<keyword evidence="2" id="KW-1185">Reference proteome</keyword>
<accession>A0ABU2HXM8</accession>
<evidence type="ECO:0008006" key="3">
    <source>
        <dbReference type="Google" id="ProtNLM"/>
    </source>
</evidence>
<dbReference type="Proteomes" id="UP001269144">
    <property type="component" value="Unassembled WGS sequence"/>
</dbReference>
<protein>
    <recommendedName>
        <fullName evidence="3">Tetratricopeptide repeat protein</fullName>
    </recommendedName>
</protein>